<dbReference type="InterPro" id="IPR007165">
    <property type="entry name" value="Phage_holin_4_2"/>
</dbReference>
<keyword evidence="1" id="KW-1133">Transmembrane helix</keyword>
<proteinExistence type="predicted"/>
<name>A0A2S7I366_9FLAO</name>
<sequence>MNTIIKLIITAVVAYLLPNVLSGVHVTTFSAAIIFAIVLGLLNLFVKPILHLFSFPITLLTLGLFALVINAIIILLADRFTDGIQIDGFWWALIFSVALSIITSVLESIFISKE</sequence>
<dbReference type="Pfam" id="PF04020">
    <property type="entry name" value="Phage_holin_4_2"/>
    <property type="match status" value="1"/>
</dbReference>
<dbReference type="EMBL" id="PTPZ01000006">
    <property type="protein sequence ID" value="PPZ91017.1"/>
    <property type="molecule type" value="Genomic_DNA"/>
</dbReference>
<feature type="transmembrane region" description="Helical" evidence="1">
    <location>
        <begin position="32"/>
        <end position="50"/>
    </location>
</feature>
<dbReference type="PANTHER" id="PTHR37309">
    <property type="entry name" value="SLR0284 PROTEIN"/>
    <property type="match status" value="1"/>
</dbReference>
<accession>A0A2S7I366</accession>
<evidence type="ECO:0000313" key="3">
    <source>
        <dbReference type="Proteomes" id="UP000238565"/>
    </source>
</evidence>
<dbReference type="RefSeq" id="WP_104794027.1">
    <property type="nucleotide sequence ID" value="NZ_JAYSFO010000011.1"/>
</dbReference>
<protein>
    <recommendedName>
        <fullName evidence="4">Phage holin family protein</fullName>
    </recommendedName>
</protein>
<dbReference type="PANTHER" id="PTHR37309:SF1">
    <property type="entry name" value="SLR0284 PROTEIN"/>
    <property type="match status" value="1"/>
</dbReference>
<gene>
    <name evidence="2" type="ORF">C3729_10075</name>
</gene>
<comment type="caution">
    <text evidence="2">The sequence shown here is derived from an EMBL/GenBank/DDBJ whole genome shotgun (WGS) entry which is preliminary data.</text>
</comment>
<reference evidence="2 3" key="1">
    <citation type="submission" date="2018-02" db="EMBL/GenBank/DDBJ databases">
        <title>Draft genome sequence of bacterial isolates from marine environment.</title>
        <authorList>
            <person name="Singh S.K."/>
            <person name="Hill R."/>
            <person name="Major S."/>
            <person name="Cai H."/>
            <person name="Li Y."/>
        </authorList>
    </citation>
    <scope>NUCLEOTIDE SEQUENCE [LARGE SCALE GENOMIC DNA]</scope>
    <source>
        <strain evidence="2 3">IMET F</strain>
    </source>
</reference>
<keyword evidence="1" id="KW-0812">Transmembrane</keyword>
<keyword evidence="1" id="KW-0472">Membrane</keyword>
<evidence type="ECO:0008006" key="4">
    <source>
        <dbReference type="Google" id="ProtNLM"/>
    </source>
</evidence>
<dbReference type="Proteomes" id="UP000238565">
    <property type="component" value="Unassembled WGS sequence"/>
</dbReference>
<feature type="transmembrane region" description="Helical" evidence="1">
    <location>
        <begin position="89"/>
        <end position="111"/>
    </location>
</feature>
<feature type="transmembrane region" description="Helical" evidence="1">
    <location>
        <begin position="57"/>
        <end position="77"/>
    </location>
</feature>
<evidence type="ECO:0000256" key="1">
    <source>
        <dbReference type="SAM" id="Phobius"/>
    </source>
</evidence>
<dbReference type="AlphaFoldDB" id="A0A2S7I366"/>
<evidence type="ECO:0000313" key="2">
    <source>
        <dbReference type="EMBL" id="PPZ91017.1"/>
    </source>
</evidence>
<organism evidence="2 3">
    <name type="scientific">Cloacibacterium normanense</name>
    <dbReference type="NCBI Taxonomy" id="237258"/>
    <lineage>
        <taxon>Bacteria</taxon>
        <taxon>Pseudomonadati</taxon>
        <taxon>Bacteroidota</taxon>
        <taxon>Flavobacteriia</taxon>
        <taxon>Flavobacteriales</taxon>
        <taxon>Weeksellaceae</taxon>
    </lineage>
</organism>